<evidence type="ECO:0000313" key="3">
    <source>
        <dbReference type="Proteomes" id="UP000886817"/>
    </source>
</evidence>
<keyword evidence="1" id="KW-0812">Transmembrane</keyword>
<feature type="transmembrane region" description="Helical" evidence="1">
    <location>
        <begin position="335"/>
        <end position="352"/>
    </location>
</feature>
<reference evidence="2" key="1">
    <citation type="journal article" date="2021" name="PeerJ">
        <title>Extensive microbial diversity within the chicken gut microbiome revealed by metagenomics and culture.</title>
        <authorList>
            <person name="Gilroy R."/>
            <person name="Ravi A."/>
            <person name="Getino M."/>
            <person name="Pursley I."/>
            <person name="Horton D.L."/>
            <person name="Alikhan N.F."/>
            <person name="Baker D."/>
            <person name="Gharbi K."/>
            <person name="Hall N."/>
            <person name="Watson M."/>
            <person name="Adriaenssens E.M."/>
            <person name="Foster-Nyarko E."/>
            <person name="Jarju S."/>
            <person name="Secka A."/>
            <person name="Antonio M."/>
            <person name="Oren A."/>
            <person name="Chaudhuri R.R."/>
            <person name="La Ragione R."/>
            <person name="Hildebrand F."/>
            <person name="Pallen M.J."/>
        </authorList>
    </citation>
    <scope>NUCLEOTIDE SEQUENCE</scope>
    <source>
        <strain evidence="2">ChiSjej1B19-8411</strain>
    </source>
</reference>
<dbReference type="AlphaFoldDB" id="A0A9D1WIV4"/>
<feature type="transmembrane region" description="Helical" evidence="1">
    <location>
        <begin position="265"/>
        <end position="284"/>
    </location>
</feature>
<dbReference type="EMBL" id="DXEX01000210">
    <property type="protein sequence ID" value="HIX60014.1"/>
    <property type="molecule type" value="Genomic_DNA"/>
</dbReference>
<sequence length="432" mass="49252">MHFSYTELLWLLLVYSFLGWVIETAVSAVKTRKFSNRGFSTGPYCLVYGITAVILTVTMGELLDNTLFLLIGCGTISTAAEWFTGKLLERMNRHKWWDYSGKKWNFDGYICLQYTVFWAILGVIMLRFTNPVLSHLFRSMPSLIRNILLGVLTAGVLLDMAASVAASQHIRKDTHKPAAEIQHPAAWLRKFFRTIFSYVEKRMAKAYPILLEKTEEIRREGKFAEGCGFYKLFWLFLIGSALGDAFETVFCRITAGVWMNRSSLVWGRFSVVWGIAMAAATALLHKDIDKPTRHIFLVGTLLGGTYEYVLSVLSELVFGQIFWDYSHIPFNLGGRINLLFCLFWGVAAVIWIKVLYPKLSALIEKIPRLPGYLLTWTLVVFMSANCLVSGLALIRYNVRAGGPAAESGWERMIDTHFDDERMKELYPNSKFR</sequence>
<comment type="caution">
    <text evidence="2">The sequence shown here is derived from an EMBL/GenBank/DDBJ whole genome shotgun (WGS) entry which is preliminary data.</text>
</comment>
<feature type="transmembrane region" description="Helical" evidence="1">
    <location>
        <begin position="232"/>
        <end position="259"/>
    </location>
</feature>
<feature type="transmembrane region" description="Helical" evidence="1">
    <location>
        <begin position="373"/>
        <end position="394"/>
    </location>
</feature>
<feature type="transmembrane region" description="Helical" evidence="1">
    <location>
        <begin position="106"/>
        <end position="126"/>
    </location>
</feature>
<proteinExistence type="predicted"/>
<keyword evidence="1" id="KW-1133">Transmembrane helix</keyword>
<accession>A0A9D1WIV4</accession>
<feature type="transmembrane region" description="Helical" evidence="1">
    <location>
        <begin position="12"/>
        <end position="29"/>
    </location>
</feature>
<feature type="transmembrane region" description="Helical" evidence="1">
    <location>
        <begin position="146"/>
        <end position="166"/>
    </location>
</feature>
<name>A0A9D1WIV4_9FIRM</name>
<dbReference type="Pfam" id="PF06541">
    <property type="entry name" value="ABC_trans_CmpB"/>
    <property type="match status" value="2"/>
</dbReference>
<protein>
    <submittedName>
        <fullName evidence="2">ABC transporter permease</fullName>
    </submittedName>
</protein>
<feature type="transmembrane region" description="Helical" evidence="1">
    <location>
        <begin position="41"/>
        <end position="60"/>
    </location>
</feature>
<feature type="transmembrane region" description="Helical" evidence="1">
    <location>
        <begin position="66"/>
        <end position="85"/>
    </location>
</feature>
<evidence type="ECO:0000256" key="1">
    <source>
        <dbReference type="SAM" id="Phobius"/>
    </source>
</evidence>
<organism evidence="2 3">
    <name type="scientific">Candidatus Blautia gallistercoris</name>
    <dbReference type="NCBI Taxonomy" id="2838490"/>
    <lineage>
        <taxon>Bacteria</taxon>
        <taxon>Bacillati</taxon>
        <taxon>Bacillota</taxon>
        <taxon>Clostridia</taxon>
        <taxon>Lachnospirales</taxon>
        <taxon>Lachnospiraceae</taxon>
        <taxon>Blautia</taxon>
    </lineage>
</organism>
<dbReference type="InterPro" id="IPR010540">
    <property type="entry name" value="CmpB_TMEM229"/>
</dbReference>
<feature type="transmembrane region" description="Helical" evidence="1">
    <location>
        <begin position="296"/>
        <end position="323"/>
    </location>
</feature>
<dbReference type="Proteomes" id="UP000886817">
    <property type="component" value="Unassembled WGS sequence"/>
</dbReference>
<gene>
    <name evidence="2" type="ORF">IAA45_09920</name>
</gene>
<reference evidence="2" key="2">
    <citation type="submission" date="2021-04" db="EMBL/GenBank/DDBJ databases">
        <authorList>
            <person name="Gilroy R."/>
        </authorList>
    </citation>
    <scope>NUCLEOTIDE SEQUENCE</scope>
    <source>
        <strain evidence="2">ChiSjej1B19-8411</strain>
    </source>
</reference>
<evidence type="ECO:0000313" key="2">
    <source>
        <dbReference type="EMBL" id="HIX60014.1"/>
    </source>
</evidence>
<keyword evidence="1" id="KW-0472">Membrane</keyword>